<keyword evidence="1" id="KW-0472">Membrane</keyword>
<organism evidence="2 3">
    <name type="scientific">Zhihengliuella flava</name>
    <dbReference type="NCBI Taxonomy" id="1285193"/>
    <lineage>
        <taxon>Bacteria</taxon>
        <taxon>Bacillati</taxon>
        <taxon>Actinomycetota</taxon>
        <taxon>Actinomycetes</taxon>
        <taxon>Micrococcales</taxon>
        <taxon>Micrococcaceae</taxon>
        <taxon>Zhihengliuella</taxon>
    </lineage>
</organism>
<comment type="caution">
    <text evidence="2">The sequence shown here is derived from an EMBL/GenBank/DDBJ whole genome shotgun (WGS) entry which is preliminary data.</text>
</comment>
<gene>
    <name evidence="2" type="ORF">IW252_000762</name>
</gene>
<dbReference type="Proteomes" id="UP000625033">
    <property type="component" value="Unassembled WGS sequence"/>
</dbReference>
<feature type="transmembrane region" description="Helical" evidence="1">
    <location>
        <begin position="31"/>
        <end position="50"/>
    </location>
</feature>
<sequence>MTSRTDTSGTSSSLANRYGARKRALGQRTKTALIGGALAVGVAFAAYAGVSNSATITHKDLSFSIDSATEATVTFQVEKDAAATVQCGVQVLDETYAVVGFTTVTFPATGDSGREAHRETVSVRTEYLGVSGTVESCWELT</sequence>
<proteinExistence type="predicted"/>
<evidence type="ECO:0000313" key="3">
    <source>
        <dbReference type="Proteomes" id="UP000625033"/>
    </source>
</evidence>
<dbReference type="AlphaFoldDB" id="A0A931D5C4"/>
<keyword evidence="1" id="KW-1133">Transmembrane helix</keyword>
<name>A0A931D5C4_9MICC</name>
<evidence type="ECO:0000313" key="2">
    <source>
        <dbReference type="EMBL" id="MBG6083995.1"/>
    </source>
</evidence>
<evidence type="ECO:0008006" key="4">
    <source>
        <dbReference type="Google" id="ProtNLM"/>
    </source>
</evidence>
<dbReference type="InterPro" id="IPR025443">
    <property type="entry name" value="DUF4307"/>
</dbReference>
<keyword evidence="1" id="KW-0812">Transmembrane</keyword>
<evidence type="ECO:0000256" key="1">
    <source>
        <dbReference type="SAM" id="Phobius"/>
    </source>
</evidence>
<dbReference type="EMBL" id="JADOTZ010000001">
    <property type="protein sequence ID" value="MBG6083995.1"/>
    <property type="molecule type" value="Genomic_DNA"/>
</dbReference>
<keyword evidence="3" id="KW-1185">Reference proteome</keyword>
<accession>A0A931D5C4</accession>
<reference evidence="2" key="1">
    <citation type="submission" date="2020-11" db="EMBL/GenBank/DDBJ databases">
        <title>Sequencing the genomes of 1000 actinobacteria strains.</title>
        <authorList>
            <person name="Klenk H.-P."/>
        </authorList>
    </citation>
    <scope>NUCLEOTIDE SEQUENCE</scope>
    <source>
        <strain evidence="2">DSM 26152</strain>
    </source>
</reference>
<protein>
    <recommendedName>
        <fullName evidence="4">DUF4307 domain-containing protein</fullName>
    </recommendedName>
</protein>
<dbReference type="RefSeq" id="WP_196835365.1">
    <property type="nucleotide sequence ID" value="NZ_JADOTZ010000001.1"/>
</dbReference>
<dbReference type="Pfam" id="PF14155">
    <property type="entry name" value="DUF4307"/>
    <property type="match status" value="1"/>
</dbReference>